<keyword evidence="5 6" id="KW-0732">Signal</keyword>
<keyword evidence="4 6" id="KW-0964">Secreted</keyword>
<dbReference type="Pfam" id="PF05938">
    <property type="entry name" value="Self-incomp_S1"/>
    <property type="match status" value="1"/>
</dbReference>
<evidence type="ECO:0000313" key="8">
    <source>
        <dbReference type="Proteomes" id="UP001497480"/>
    </source>
</evidence>
<reference evidence="7 8" key="1">
    <citation type="submission" date="2024-03" db="EMBL/GenBank/DDBJ databases">
        <authorList>
            <person name="Martinez-Hernandez J."/>
        </authorList>
    </citation>
    <scope>NUCLEOTIDE SEQUENCE [LARGE SCALE GENOMIC DNA]</scope>
</reference>
<dbReference type="PANTHER" id="PTHR31232">
    <property type="match status" value="1"/>
</dbReference>
<evidence type="ECO:0000313" key="7">
    <source>
        <dbReference type="EMBL" id="CAL0311195.1"/>
    </source>
</evidence>
<organism evidence="7 8">
    <name type="scientific">Lupinus luteus</name>
    <name type="common">European yellow lupine</name>
    <dbReference type="NCBI Taxonomy" id="3873"/>
    <lineage>
        <taxon>Eukaryota</taxon>
        <taxon>Viridiplantae</taxon>
        <taxon>Streptophyta</taxon>
        <taxon>Embryophyta</taxon>
        <taxon>Tracheophyta</taxon>
        <taxon>Spermatophyta</taxon>
        <taxon>Magnoliopsida</taxon>
        <taxon>eudicotyledons</taxon>
        <taxon>Gunneridae</taxon>
        <taxon>Pentapetalae</taxon>
        <taxon>rosids</taxon>
        <taxon>fabids</taxon>
        <taxon>Fabales</taxon>
        <taxon>Fabaceae</taxon>
        <taxon>Papilionoideae</taxon>
        <taxon>50 kb inversion clade</taxon>
        <taxon>genistoids sensu lato</taxon>
        <taxon>core genistoids</taxon>
        <taxon>Genisteae</taxon>
        <taxon>Lupinus</taxon>
    </lineage>
</organism>
<protein>
    <recommendedName>
        <fullName evidence="6">S-protein homolog</fullName>
    </recommendedName>
</protein>
<feature type="chain" id="PRO_5043106322" description="S-protein homolog" evidence="6">
    <location>
        <begin position="28"/>
        <end position="138"/>
    </location>
</feature>
<evidence type="ECO:0000256" key="4">
    <source>
        <dbReference type="ARBA" id="ARBA00022525"/>
    </source>
</evidence>
<dbReference type="PANTHER" id="PTHR31232:SF43">
    <property type="entry name" value="S-PROTEIN HOMOLOG 29-RELATED"/>
    <property type="match status" value="1"/>
</dbReference>
<dbReference type="InterPro" id="IPR010264">
    <property type="entry name" value="Self-incomp_S1"/>
</dbReference>
<evidence type="ECO:0000256" key="3">
    <source>
        <dbReference type="ARBA" id="ARBA00022471"/>
    </source>
</evidence>
<comment type="subcellular location">
    <subcellularLocation>
        <location evidence="1 6">Secreted</location>
    </subcellularLocation>
</comment>
<evidence type="ECO:0000256" key="1">
    <source>
        <dbReference type="ARBA" id="ARBA00004613"/>
    </source>
</evidence>
<evidence type="ECO:0000256" key="6">
    <source>
        <dbReference type="RuleBase" id="RU367044"/>
    </source>
</evidence>
<dbReference type="AlphaFoldDB" id="A0AAV1WPC9"/>
<keyword evidence="8" id="KW-1185">Reference proteome</keyword>
<feature type="signal peptide" evidence="6">
    <location>
        <begin position="1"/>
        <end position="27"/>
    </location>
</feature>
<dbReference type="GO" id="GO:0005576">
    <property type="term" value="C:extracellular region"/>
    <property type="evidence" value="ECO:0007669"/>
    <property type="project" value="UniProtKB-SubCell"/>
</dbReference>
<sequence length="138" mass="15915">MNVRPGIHVFMFLQLFLLVSLMSLSEGQLPLRPKKTVHIINSLANSINLKVHCKSKDNDLGFHDVTFGNIYKFEFGPNIFGTTLFFCTFQWNDKVHTVTVYNAATDDKRCMKNCYWIVQQNQVCTKGDDGTQDCFPWK</sequence>
<evidence type="ECO:0000256" key="2">
    <source>
        <dbReference type="ARBA" id="ARBA00005581"/>
    </source>
</evidence>
<dbReference type="EMBL" id="CAXHTB010000008">
    <property type="protein sequence ID" value="CAL0311195.1"/>
    <property type="molecule type" value="Genomic_DNA"/>
</dbReference>
<keyword evidence="3 6" id="KW-0713">Self-incompatibility</keyword>
<gene>
    <name evidence="7" type="ORF">LLUT_LOCUS12255</name>
</gene>
<name>A0AAV1WPC9_LUPLU</name>
<accession>A0AAV1WPC9</accession>
<evidence type="ECO:0000256" key="5">
    <source>
        <dbReference type="ARBA" id="ARBA00022729"/>
    </source>
</evidence>
<dbReference type="GO" id="GO:0060320">
    <property type="term" value="P:rejection of self pollen"/>
    <property type="evidence" value="ECO:0007669"/>
    <property type="project" value="UniProtKB-KW"/>
</dbReference>
<comment type="caution">
    <text evidence="7">The sequence shown here is derived from an EMBL/GenBank/DDBJ whole genome shotgun (WGS) entry which is preliminary data.</text>
</comment>
<comment type="similarity">
    <text evidence="2 6">Belongs to the plant self-incompatibility (S1) protein family.</text>
</comment>
<proteinExistence type="inferred from homology"/>
<dbReference type="Proteomes" id="UP001497480">
    <property type="component" value="Unassembled WGS sequence"/>
</dbReference>